<dbReference type="AlphaFoldDB" id="A0A7Y9PHD8"/>
<organism evidence="1 2">
    <name type="scientific">Granulicella arctica</name>
    <dbReference type="NCBI Taxonomy" id="940613"/>
    <lineage>
        <taxon>Bacteria</taxon>
        <taxon>Pseudomonadati</taxon>
        <taxon>Acidobacteriota</taxon>
        <taxon>Terriglobia</taxon>
        <taxon>Terriglobales</taxon>
        <taxon>Acidobacteriaceae</taxon>
        <taxon>Granulicella</taxon>
    </lineage>
</organism>
<comment type="caution">
    <text evidence="1">The sequence shown here is derived from an EMBL/GenBank/DDBJ whole genome shotgun (WGS) entry which is preliminary data.</text>
</comment>
<accession>A0A7Y9PHD8</accession>
<dbReference type="Proteomes" id="UP000589520">
    <property type="component" value="Unassembled WGS sequence"/>
</dbReference>
<reference evidence="1 2" key="1">
    <citation type="submission" date="2020-07" db="EMBL/GenBank/DDBJ databases">
        <title>Genomic Encyclopedia of Type Strains, Phase IV (KMG-V): Genome sequencing to study the core and pangenomes of soil and plant-associated prokaryotes.</title>
        <authorList>
            <person name="Whitman W."/>
        </authorList>
    </citation>
    <scope>NUCLEOTIDE SEQUENCE [LARGE SCALE GENOMIC DNA]</scope>
    <source>
        <strain evidence="1 2">X4EP2</strain>
    </source>
</reference>
<dbReference type="RefSeq" id="WP_218892148.1">
    <property type="nucleotide sequence ID" value="NZ_JACCCW010000002.1"/>
</dbReference>
<proteinExistence type="predicted"/>
<dbReference type="EMBL" id="JACCCW010000002">
    <property type="protein sequence ID" value="NYF79927.1"/>
    <property type="molecule type" value="Genomic_DNA"/>
</dbReference>
<evidence type="ECO:0000313" key="2">
    <source>
        <dbReference type="Proteomes" id="UP000589520"/>
    </source>
</evidence>
<protein>
    <submittedName>
        <fullName evidence="1">Uncharacterized protein</fullName>
    </submittedName>
</protein>
<sequence>MGATQITYEALNNFYLKGVTAMELCVPDVPVGEIDRLVAELNDKGFGCIPNYLQPKDLQRMQSFVTSAVQRSNNEYVHFNGPDEVSGSGLDELAHSPRFKKLIYELYERGTGKKAPEQQSFYQVLRCLSGQSGQKNSMIFHYDSYIVTALVPIQIPNSGMAGDLLMYPNKRTVRKTYLSNAVDKVLLDNPLSQRLLRASVNTKRFSPTRIKMLPGHLYFFWGYRSIHTNEPCDADKVRATALFHFANPHGKAN</sequence>
<name>A0A7Y9PHD8_9BACT</name>
<keyword evidence="2" id="KW-1185">Reference proteome</keyword>
<gene>
    <name evidence="1" type="ORF">HDF17_002247</name>
</gene>
<evidence type="ECO:0000313" key="1">
    <source>
        <dbReference type="EMBL" id="NYF79927.1"/>
    </source>
</evidence>
<dbReference type="SUPFAM" id="SSF51197">
    <property type="entry name" value="Clavaminate synthase-like"/>
    <property type="match status" value="1"/>
</dbReference>